<dbReference type="GO" id="GO:0000156">
    <property type="term" value="F:phosphorelay response regulator activity"/>
    <property type="evidence" value="ECO:0007669"/>
    <property type="project" value="InterPro"/>
</dbReference>
<dbReference type="GO" id="GO:0003677">
    <property type="term" value="F:DNA binding"/>
    <property type="evidence" value="ECO:0007669"/>
    <property type="project" value="UniProtKB-KW"/>
</dbReference>
<dbReference type="InterPro" id="IPR046947">
    <property type="entry name" value="LytR-like"/>
</dbReference>
<dbReference type="InterPro" id="IPR011006">
    <property type="entry name" value="CheY-like_superfamily"/>
</dbReference>
<keyword evidence="2" id="KW-0238">DNA-binding</keyword>
<dbReference type="Gene3D" id="2.40.50.1020">
    <property type="entry name" value="LytTr DNA-binding domain"/>
    <property type="match status" value="1"/>
</dbReference>
<dbReference type="PROSITE" id="PS50930">
    <property type="entry name" value="HTH_LYTTR"/>
    <property type="match status" value="1"/>
</dbReference>
<comment type="caution">
    <text evidence="2">The sequence shown here is derived from an EMBL/GenBank/DDBJ whole genome shotgun (WGS) entry which is preliminary data.</text>
</comment>
<dbReference type="PANTHER" id="PTHR37299">
    <property type="entry name" value="TRANSCRIPTIONAL REGULATOR-RELATED"/>
    <property type="match status" value="1"/>
</dbReference>
<organism evidence="2 3">
    <name type="scientific">Diplocloster agilis</name>
    <dbReference type="NCBI Taxonomy" id="2850323"/>
    <lineage>
        <taxon>Bacteria</taxon>
        <taxon>Bacillati</taxon>
        <taxon>Bacillota</taxon>
        <taxon>Clostridia</taxon>
        <taxon>Lachnospirales</taxon>
        <taxon>Lachnospiraceae</taxon>
        <taxon>Diplocloster</taxon>
    </lineage>
</organism>
<dbReference type="InterPro" id="IPR007492">
    <property type="entry name" value="LytTR_DNA-bd_dom"/>
</dbReference>
<proteinExistence type="predicted"/>
<dbReference type="Gene3D" id="3.40.50.2300">
    <property type="match status" value="1"/>
</dbReference>
<evidence type="ECO:0000313" key="3">
    <source>
        <dbReference type="Proteomes" id="UP000712157"/>
    </source>
</evidence>
<sequence length="237" mass="28353">MLRIAICDEQGNSRREMYDFLTDLWSKDHIQAAIRVFEEMNNLLEQYKKEEFQIIFLGFHADKPEKVQAAEKLRALDDDQCMVFFSDSRKFALKSQEVYASGYLLLPLERSKAEALLCRLIRREFPQADKSFEIKMKKECRRIPYHDILYMESQNRIVMIHQLDGAVYQIYDKLNRVEQSLKDSRFLRCQQSFLINMEHVKEVNTKFLLATGISIPIRRGQVRQIRDIYYQYLMNQK</sequence>
<gene>
    <name evidence="2" type="ORF">KTH89_18090</name>
</gene>
<dbReference type="RefSeq" id="WP_238722612.1">
    <property type="nucleotide sequence ID" value="NZ_JAHQCW010000035.1"/>
</dbReference>
<dbReference type="Pfam" id="PF04397">
    <property type="entry name" value="LytTR"/>
    <property type="match status" value="1"/>
</dbReference>
<name>A0A949K6G6_9FIRM</name>
<evidence type="ECO:0000259" key="1">
    <source>
        <dbReference type="PROSITE" id="PS50930"/>
    </source>
</evidence>
<dbReference type="Proteomes" id="UP000712157">
    <property type="component" value="Unassembled WGS sequence"/>
</dbReference>
<dbReference type="SMART" id="SM00850">
    <property type="entry name" value="LytTR"/>
    <property type="match status" value="1"/>
</dbReference>
<dbReference type="PANTHER" id="PTHR37299:SF1">
    <property type="entry name" value="STAGE 0 SPORULATION PROTEIN A HOMOLOG"/>
    <property type="match status" value="1"/>
</dbReference>
<evidence type="ECO:0000313" key="2">
    <source>
        <dbReference type="EMBL" id="MBU9738456.1"/>
    </source>
</evidence>
<reference evidence="2" key="1">
    <citation type="submission" date="2021-06" db="EMBL/GenBank/DDBJ databases">
        <title>Description of novel taxa of the family Lachnospiraceae.</title>
        <authorList>
            <person name="Chaplin A.V."/>
            <person name="Sokolova S.R."/>
            <person name="Pikina A.P."/>
            <person name="Korzhanova M."/>
            <person name="Belova V."/>
            <person name="Korostin D."/>
            <person name="Efimov B.A."/>
        </authorList>
    </citation>
    <scope>NUCLEOTIDE SEQUENCE</scope>
    <source>
        <strain evidence="2">ASD5720</strain>
    </source>
</reference>
<feature type="domain" description="HTH LytTR-type" evidence="1">
    <location>
        <begin position="132"/>
        <end position="231"/>
    </location>
</feature>
<dbReference type="AlphaFoldDB" id="A0A949K6G6"/>
<keyword evidence="3" id="KW-1185">Reference proteome</keyword>
<accession>A0A949K6G6</accession>
<dbReference type="EMBL" id="JAHQCW010000035">
    <property type="protein sequence ID" value="MBU9738456.1"/>
    <property type="molecule type" value="Genomic_DNA"/>
</dbReference>
<protein>
    <submittedName>
        <fullName evidence="2">LytTR family DNA-binding domain-containing protein</fullName>
    </submittedName>
</protein>
<dbReference type="SUPFAM" id="SSF52172">
    <property type="entry name" value="CheY-like"/>
    <property type="match status" value="1"/>
</dbReference>